<comment type="caution">
    <text evidence="1">The sequence shown here is derived from an EMBL/GenBank/DDBJ whole genome shotgun (WGS) entry which is preliminary data.</text>
</comment>
<dbReference type="AlphaFoldDB" id="A0A3N9WJ51"/>
<evidence type="ECO:0000313" key="1">
    <source>
        <dbReference type="EMBL" id="RQX00942.1"/>
    </source>
</evidence>
<dbReference type="Proteomes" id="UP000282312">
    <property type="component" value="Unassembled WGS sequence"/>
</dbReference>
<keyword evidence="2" id="KW-1185">Reference proteome</keyword>
<name>A0A3N9WJ51_9ACTN</name>
<accession>A0A3N9WJ51</accession>
<dbReference type="EMBL" id="QGSZ01000232">
    <property type="protein sequence ID" value="RQX00942.1"/>
    <property type="molecule type" value="Genomic_DNA"/>
</dbReference>
<gene>
    <name evidence="1" type="ORF">DLJ59_19760</name>
</gene>
<evidence type="ECO:0000313" key="2">
    <source>
        <dbReference type="Proteomes" id="UP000282312"/>
    </source>
</evidence>
<sequence>MSYTAPWRKLCNCRCPLHHGFPRTDYFQPGCACTITCDTQPMTLLAEQWGCALFLDQHGDLWHVNAMANGQWDWEHGGEIDTRADTYDDSVHIERLLREAAHVLRRQIA</sequence>
<organism evidence="1 2">
    <name type="scientific">Micromonospora inaquosa</name>
    <dbReference type="NCBI Taxonomy" id="2203716"/>
    <lineage>
        <taxon>Bacteria</taxon>
        <taxon>Bacillati</taxon>
        <taxon>Actinomycetota</taxon>
        <taxon>Actinomycetes</taxon>
        <taxon>Micromonosporales</taxon>
        <taxon>Micromonosporaceae</taxon>
        <taxon>Micromonospora</taxon>
    </lineage>
</organism>
<reference evidence="1 2" key="1">
    <citation type="submission" date="2018-05" db="EMBL/GenBank/DDBJ databases">
        <title>Micromonospora from Atacama Desert.</title>
        <authorList>
            <person name="Carro L."/>
            <person name="Goodfellow M."/>
            <person name="Klenk H.-P."/>
        </authorList>
    </citation>
    <scope>NUCLEOTIDE SEQUENCE [LARGE SCALE GENOMIC DNA]</scope>
    <source>
        <strain evidence="1 2">LB39</strain>
    </source>
</reference>
<protein>
    <submittedName>
        <fullName evidence="1">Uncharacterized protein</fullName>
    </submittedName>
</protein>
<dbReference type="OrthoDB" id="3380712at2"/>
<proteinExistence type="predicted"/>
<dbReference type="RefSeq" id="WP_124774113.1">
    <property type="nucleotide sequence ID" value="NZ_QGSZ01000232.1"/>
</dbReference>